<dbReference type="Gene3D" id="3.40.50.20">
    <property type="match status" value="1"/>
</dbReference>
<dbReference type="PROSITE" id="PS50975">
    <property type="entry name" value="ATP_GRASP"/>
    <property type="match status" value="1"/>
</dbReference>
<dbReference type="Pfam" id="PF15632">
    <property type="entry name" value="ATPgrasp_Ter"/>
    <property type="match status" value="1"/>
</dbReference>
<dbReference type="AlphaFoldDB" id="A0ABD5RPN5"/>
<comment type="caution">
    <text evidence="3">The sequence shown here is derived from an EMBL/GenBank/DDBJ whole genome shotgun (WGS) entry which is preliminary data.</text>
</comment>
<keyword evidence="1" id="KW-0547">Nucleotide-binding</keyword>
<proteinExistence type="predicted"/>
<dbReference type="Gene3D" id="3.30.470.20">
    <property type="entry name" value="ATP-grasp fold, B domain"/>
    <property type="match status" value="1"/>
</dbReference>
<evidence type="ECO:0000313" key="4">
    <source>
        <dbReference type="Proteomes" id="UP001596099"/>
    </source>
</evidence>
<keyword evidence="4" id="KW-1185">Reference proteome</keyword>
<dbReference type="InterPro" id="IPR011761">
    <property type="entry name" value="ATP-grasp"/>
</dbReference>
<dbReference type="GO" id="GO:0005524">
    <property type="term" value="F:ATP binding"/>
    <property type="evidence" value="ECO:0007669"/>
    <property type="project" value="UniProtKB-UniRule"/>
</dbReference>
<evidence type="ECO:0000256" key="1">
    <source>
        <dbReference type="PROSITE-ProRule" id="PRU00409"/>
    </source>
</evidence>
<dbReference type="RefSeq" id="WP_247415540.1">
    <property type="nucleotide sequence ID" value="NZ_JALLGW010000001.1"/>
</dbReference>
<sequence length="389" mass="42981">MTGQDAVVVPSLYPAPSSLATVRSLGRAGVRTIAVGSSETMPPFASKYCDEAYRAPAPGDDIERYGDVLLKLAARDDVVTVVPLREADVYVLSTRRDEFAEHVATPWPDYDTVESVQDGLRLVDIARDAGVAVPETVSLDEWDGWDGPAAVKSRYSILVEDGETFYPGVELLDAGETPDRDAITEQMRHVPIVQEFIPGDDEVGFFAMFDHGEPVATFQHRRIRSYTYKGGASVYREAIDDPDLEAAGLSLLKALDWHGPAMVEFKRDERDGSYTLIEINPRFWGSLQLAVHAGVDFPYHYYRVATGDPAEPTFDYDVGTASHVLRGELIYLTSLLTADDGPVDPPSLRTEIPAVLRSFVEQPNFDYLSLDDPMPFATDMWLTLEAVLP</sequence>
<gene>
    <name evidence="3" type="ORF">ACFPYI_13480</name>
</gene>
<evidence type="ECO:0000259" key="2">
    <source>
        <dbReference type="PROSITE" id="PS50975"/>
    </source>
</evidence>
<accession>A0ABD5RPN5</accession>
<evidence type="ECO:0000313" key="3">
    <source>
        <dbReference type="EMBL" id="MFC5972347.1"/>
    </source>
</evidence>
<name>A0ABD5RPN5_9EURY</name>
<reference evidence="3 4" key="1">
    <citation type="journal article" date="2019" name="Int. J. Syst. Evol. Microbiol.">
        <title>The Global Catalogue of Microorganisms (GCM) 10K type strain sequencing project: providing services to taxonomists for standard genome sequencing and annotation.</title>
        <authorList>
            <consortium name="The Broad Institute Genomics Platform"/>
            <consortium name="The Broad Institute Genome Sequencing Center for Infectious Disease"/>
            <person name="Wu L."/>
            <person name="Ma J."/>
        </authorList>
    </citation>
    <scope>NUCLEOTIDE SEQUENCE [LARGE SCALE GENOMIC DNA]</scope>
    <source>
        <strain evidence="3 4">CGMCC 1.12543</strain>
    </source>
</reference>
<dbReference type="SUPFAM" id="SSF56059">
    <property type="entry name" value="Glutathione synthetase ATP-binding domain-like"/>
    <property type="match status" value="1"/>
</dbReference>
<feature type="domain" description="ATP-grasp" evidence="2">
    <location>
        <begin position="123"/>
        <end position="306"/>
    </location>
</feature>
<protein>
    <submittedName>
        <fullName evidence="3">ATP-grasp domain-containing protein</fullName>
    </submittedName>
</protein>
<keyword evidence="1" id="KW-0067">ATP-binding</keyword>
<dbReference type="Proteomes" id="UP001596099">
    <property type="component" value="Unassembled WGS sequence"/>
</dbReference>
<organism evidence="3 4">
    <name type="scientific">Halomarina salina</name>
    <dbReference type="NCBI Taxonomy" id="1872699"/>
    <lineage>
        <taxon>Archaea</taxon>
        <taxon>Methanobacteriati</taxon>
        <taxon>Methanobacteriota</taxon>
        <taxon>Stenosarchaea group</taxon>
        <taxon>Halobacteria</taxon>
        <taxon>Halobacteriales</taxon>
        <taxon>Natronomonadaceae</taxon>
        <taxon>Halomarina</taxon>
    </lineage>
</organism>
<dbReference type="EMBL" id="JBHSQH010000001">
    <property type="protein sequence ID" value="MFC5972347.1"/>
    <property type="molecule type" value="Genomic_DNA"/>
</dbReference>